<dbReference type="WBParaSite" id="HCON_00071260-00001">
    <property type="protein sequence ID" value="HCON_00071260-00001"/>
    <property type="gene ID" value="HCON_00071260"/>
</dbReference>
<evidence type="ECO:0000256" key="1">
    <source>
        <dbReference type="SAM" id="Phobius"/>
    </source>
</evidence>
<proteinExistence type="predicted"/>
<keyword evidence="2" id="KW-1185">Reference proteome</keyword>
<feature type="transmembrane region" description="Helical" evidence="1">
    <location>
        <begin position="20"/>
        <end position="42"/>
    </location>
</feature>
<accession>A0A7I4YCA2</accession>
<dbReference type="OrthoDB" id="5789700at2759"/>
<protein>
    <submittedName>
        <fullName evidence="3">Transmembrane protein</fullName>
    </submittedName>
</protein>
<sequence length="106" mass="11888">MRLAAFLNVNYEGDDLLPLMLVVFNLVPVAIFLTLMSFTIVVNFGVALVVQMAALVLCLAWLVPCMIVCSISALVVWQTIQFTRFVIGSYVERSFSKTISSQQKFY</sequence>
<name>A0A7I4YCA2_HAECO</name>
<keyword evidence="1" id="KW-0812">Transmembrane</keyword>
<keyword evidence="1" id="KW-0472">Membrane</keyword>
<feature type="transmembrane region" description="Helical" evidence="1">
    <location>
        <begin position="54"/>
        <end position="77"/>
    </location>
</feature>
<organism evidence="2 3">
    <name type="scientific">Haemonchus contortus</name>
    <name type="common">Barber pole worm</name>
    <dbReference type="NCBI Taxonomy" id="6289"/>
    <lineage>
        <taxon>Eukaryota</taxon>
        <taxon>Metazoa</taxon>
        <taxon>Ecdysozoa</taxon>
        <taxon>Nematoda</taxon>
        <taxon>Chromadorea</taxon>
        <taxon>Rhabditida</taxon>
        <taxon>Rhabditina</taxon>
        <taxon>Rhabditomorpha</taxon>
        <taxon>Strongyloidea</taxon>
        <taxon>Trichostrongylidae</taxon>
        <taxon>Haemonchus</taxon>
    </lineage>
</organism>
<evidence type="ECO:0000313" key="3">
    <source>
        <dbReference type="WBParaSite" id="HCON_00071260-00001"/>
    </source>
</evidence>
<dbReference type="AlphaFoldDB" id="A0A7I4YCA2"/>
<dbReference type="Proteomes" id="UP000025227">
    <property type="component" value="Unplaced"/>
</dbReference>
<keyword evidence="1" id="KW-1133">Transmembrane helix</keyword>
<evidence type="ECO:0000313" key="2">
    <source>
        <dbReference type="Proteomes" id="UP000025227"/>
    </source>
</evidence>
<dbReference type="OMA" id="IQFTRFV"/>
<reference evidence="3" key="1">
    <citation type="submission" date="2020-12" db="UniProtKB">
        <authorList>
            <consortium name="WormBaseParasite"/>
        </authorList>
    </citation>
    <scope>IDENTIFICATION</scope>
    <source>
        <strain evidence="3">MHco3</strain>
    </source>
</reference>